<keyword evidence="2" id="KW-1185">Reference proteome</keyword>
<comment type="caution">
    <text evidence="1">The sequence shown here is derived from an EMBL/GenBank/DDBJ whole genome shotgun (WGS) entry which is preliminary data.</text>
</comment>
<dbReference type="EMBL" id="JASPKY010000087">
    <property type="protein sequence ID" value="KAK9738398.1"/>
    <property type="molecule type" value="Genomic_DNA"/>
</dbReference>
<dbReference type="AlphaFoldDB" id="A0AAW1LT73"/>
<sequence>MLLRLGRARKLIDALAHTLEYEATKHASHNRVRVRVVTDELEESANEELEQASTEDLAIVHGEVNANIAIGNITLTHIVIVADSENEFILDIDIMKALGCGLDFKCKVMRVNDDEVVLHHDADVTVPIVLGEDTTLSGRTEVMARALLDGSFQEVDIVMLEPESHNKQLGQGILVAKELVRD</sequence>
<accession>A0AAW1LT73</accession>
<proteinExistence type="predicted"/>
<organism evidence="1 2">
    <name type="scientific">Popillia japonica</name>
    <name type="common">Japanese beetle</name>
    <dbReference type="NCBI Taxonomy" id="7064"/>
    <lineage>
        <taxon>Eukaryota</taxon>
        <taxon>Metazoa</taxon>
        <taxon>Ecdysozoa</taxon>
        <taxon>Arthropoda</taxon>
        <taxon>Hexapoda</taxon>
        <taxon>Insecta</taxon>
        <taxon>Pterygota</taxon>
        <taxon>Neoptera</taxon>
        <taxon>Endopterygota</taxon>
        <taxon>Coleoptera</taxon>
        <taxon>Polyphaga</taxon>
        <taxon>Scarabaeiformia</taxon>
        <taxon>Scarabaeidae</taxon>
        <taxon>Rutelinae</taxon>
        <taxon>Popillia</taxon>
    </lineage>
</organism>
<evidence type="ECO:0000313" key="1">
    <source>
        <dbReference type="EMBL" id="KAK9738398.1"/>
    </source>
</evidence>
<evidence type="ECO:0000313" key="2">
    <source>
        <dbReference type="Proteomes" id="UP001458880"/>
    </source>
</evidence>
<protein>
    <submittedName>
        <fullName evidence="1">Uncharacterized protein</fullName>
    </submittedName>
</protein>
<dbReference type="InterPro" id="IPR021109">
    <property type="entry name" value="Peptidase_aspartic_dom_sf"/>
</dbReference>
<gene>
    <name evidence="1" type="ORF">QE152_g9909</name>
</gene>
<reference evidence="1 2" key="1">
    <citation type="journal article" date="2024" name="BMC Genomics">
        <title>De novo assembly and annotation of Popillia japonica's genome with initial clues to its potential as an invasive pest.</title>
        <authorList>
            <person name="Cucini C."/>
            <person name="Boschi S."/>
            <person name="Funari R."/>
            <person name="Cardaioli E."/>
            <person name="Iannotti N."/>
            <person name="Marturano G."/>
            <person name="Paoli F."/>
            <person name="Bruttini M."/>
            <person name="Carapelli A."/>
            <person name="Frati F."/>
            <person name="Nardi F."/>
        </authorList>
    </citation>
    <scope>NUCLEOTIDE SEQUENCE [LARGE SCALE GENOMIC DNA]</scope>
    <source>
        <strain evidence="1">DMR45628</strain>
    </source>
</reference>
<name>A0AAW1LT73_POPJA</name>
<dbReference type="Gene3D" id="2.40.70.10">
    <property type="entry name" value="Acid Proteases"/>
    <property type="match status" value="1"/>
</dbReference>
<dbReference type="Proteomes" id="UP001458880">
    <property type="component" value="Unassembled WGS sequence"/>
</dbReference>